<dbReference type="AlphaFoldDB" id="A0A5E5BQ43"/>
<organism evidence="1 2">
    <name type="scientific">Pandoraea bronchicola</name>
    <dbReference type="NCBI Taxonomy" id="2508287"/>
    <lineage>
        <taxon>Bacteria</taxon>
        <taxon>Pseudomonadati</taxon>
        <taxon>Pseudomonadota</taxon>
        <taxon>Betaproteobacteria</taxon>
        <taxon>Burkholderiales</taxon>
        <taxon>Burkholderiaceae</taxon>
        <taxon>Pandoraea</taxon>
    </lineage>
</organism>
<evidence type="ECO:0000313" key="1">
    <source>
        <dbReference type="EMBL" id="VVE88411.1"/>
    </source>
</evidence>
<protein>
    <submittedName>
        <fullName evidence="1">Uncharacterized protein</fullName>
    </submittedName>
</protein>
<dbReference type="Proteomes" id="UP000382040">
    <property type="component" value="Unassembled WGS sequence"/>
</dbReference>
<dbReference type="EMBL" id="CABPST010000005">
    <property type="protein sequence ID" value="VVE88411.1"/>
    <property type="molecule type" value="Genomic_DNA"/>
</dbReference>
<evidence type="ECO:0000313" key="2">
    <source>
        <dbReference type="Proteomes" id="UP000382040"/>
    </source>
</evidence>
<reference evidence="1 2" key="1">
    <citation type="submission" date="2019-08" db="EMBL/GenBank/DDBJ databases">
        <authorList>
            <person name="Peeters C."/>
        </authorList>
    </citation>
    <scope>NUCLEOTIDE SEQUENCE [LARGE SCALE GENOMIC DNA]</scope>
    <source>
        <strain evidence="1 2">LMG 20603</strain>
    </source>
</reference>
<name>A0A5E5BQ43_9BURK</name>
<accession>A0A5E5BQ43</accession>
<sequence length="234" mass="25921">MLATQGTVIPIEREHYRLSDAAATLNLTEDDLLHLGATGRADLSAPVLNEGLYSWGKFSPQLVQRPDLEAVALWFSPSDRVVLHKEDVARLESTGGVRITSFVMPLGPLPDYAGEWFSYDQVTPEIYAQMAFTEKKHLFVSSAEMKRLRNEALARSLDTLGEGERATLQRQIAALALVLAEKFSNYKRGDKPNGSKIAEEVEDLLSCLEDANTHGVSKSNLRANIRAGINLLRR</sequence>
<proteinExistence type="predicted"/>
<keyword evidence="2" id="KW-1185">Reference proteome</keyword>
<gene>
    <name evidence="1" type="ORF">PBR20603_02366</name>
</gene>